<evidence type="ECO:0000256" key="5">
    <source>
        <dbReference type="PIRSR" id="PIRSR000149-2"/>
    </source>
</evidence>
<dbReference type="PRINTS" id="PR00078">
    <property type="entry name" value="G3PDHDRGNASE"/>
</dbReference>
<feature type="site" description="Activates thiol group during catalysis" evidence="7">
    <location>
        <position position="182"/>
    </location>
</feature>
<dbReference type="NCBIfam" id="TIGR01534">
    <property type="entry name" value="GAPDH-I"/>
    <property type="match status" value="1"/>
</dbReference>
<sequence>MKKVKVGINGFGRIGRQVFRALHKSYKDRVEVVAINDLFDAETNFHLAEYDSVYGRGYLDAKVNGQEVIVGDWNIHCFSERDPKQLAWGAHDVDVVIESTGIFRTAPQAGVHLDNGAKKVIITAPAKEEDITIVMGVNQDQYDPAKHHIVSNASCTTNCLAPVALVLQREFGIQIGNMVTIHSYTNDQRILDMAHKDPRRARAAACNIIPTSTGAAQAVAKVIPELKGKFSGYSLRVPTPTVSVVDFSGILEKRTDTETLLGKLKEAADSDLKGVLEYNDKPLVSMDFKGNPASSILEASYTTVQDGRMVKAVAWYDNEWGYSNRVCDLVCLMQDKGL</sequence>
<dbReference type="Gene3D" id="3.30.360.10">
    <property type="entry name" value="Dihydrodipicolinate Reductase, domain 2"/>
    <property type="match status" value="1"/>
</dbReference>
<evidence type="ECO:0000256" key="3">
    <source>
        <dbReference type="ARBA" id="ARBA00023002"/>
    </source>
</evidence>
<feature type="domain" description="Glyceraldehyde 3-phosphate dehydrogenase NAD(P) binding" evidence="10">
    <location>
        <begin position="4"/>
        <end position="155"/>
    </location>
</feature>
<gene>
    <name evidence="11" type="ORF">AXF13_14950</name>
</gene>
<dbReference type="Pfam" id="PF00044">
    <property type="entry name" value="Gp_dh_N"/>
    <property type="match status" value="1"/>
</dbReference>
<dbReference type="PIRSF" id="PIRSF000149">
    <property type="entry name" value="GAP_DH"/>
    <property type="match status" value="1"/>
</dbReference>
<dbReference type="EMBL" id="CP014229">
    <property type="protein sequence ID" value="AMD91321.1"/>
    <property type="molecule type" value="Genomic_DNA"/>
</dbReference>
<feature type="active site" description="Nucleophile" evidence="4">
    <location>
        <position position="155"/>
    </location>
</feature>
<dbReference type="GO" id="GO:0051287">
    <property type="term" value="F:NAD binding"/>
    <property type="evidence" value="ECO:0007669"/>
    <property type="project" value="InterPro"/>
</dbReference>
<dbReference type="Proteomes" id="UP000069241">
    <property type="component" value="Chromosome"/>
</dbReference>
<evidence type="ECO:0000256" key="1">
    <source>
        <dbReference type="ARBA" id="ARBA00007406"/>
    </source>
</evidence>
<dbReference type="EC" id="1.2.1.-" evidence="9"/>
<keyword evidence="6" id="KW-0547">Nucleotide-binding</keyword>
<dbReference type="SUPFAM" id="SSF55347">
    <property type="entry name" value="Glyceraldehyde-3-phosphate dehydrogenase-like, C-terminal domain"/>
    <property type="match status" value="1"/>
</dbReference>
<feature type="binding site" evidence="5">
    <location>
        <position position="185"/>
    </location>
    <ligand>
        <name>D-glyceraldehyde 3-phosphate</name>
        <dbReference type="ChEBI" id="CHEBI:59776"/>
    </ligand>
</feature>
<protein>
    <recommendedName>
        <fullName evidence="9">Glyceraldehyde-3-phosphate dehydrogenase</fullName>
        <ecNumber evidence="9">1.2.1.-</ecNumber>
    </recommendedName>
</protein>
<dbReference type="GO" id="GO:0006006">
    <property type="term" value="P:glucose metabolic process"/>
    <property type="evidence" value="ECO:0007669"/>
    <property type="project" value="InterPro"/>
</dbReference>
<evidence type="ECO:0000259" key="10">
    <source>
        <dbReference type="SMART" id="SM00846"/>
    </source>
</evidence>
<accession>A0A109W523</accession>
<dbReference type="PANTHER" id="PTHR43148">
    <property type="entry name" value="GLYCERALDEHYDE-3-PHOSPHATE DEHYDROGENASE 2"/>
    <property type="match status" value="1"/>
</dbReference>
<dbReference type="GO" id="GO:0050661">
    <property type="term" value="F:NADP binding"/>
    <property type="evidence" value="ECO:0007669"/>
    <property type="project" value="InterPro"/>
</dbReference>
<dbReference type="STRING" id="44742.AXF13_14950"/>
<feature type="binding site" evidence="5">
    <location>
        <begin position="154"/>
        <end position="156"/>
    </location>
    <ligand>
        <name>D-glyceraldehyde 3-phosphate</name>
        <dbReference type="ChEBI" id="CHEBI:59776"/>
    </ligand>
</feature>
<feature type="binding site" evidence="6">
    <location>
        <position position="37"/>
    </location>
    <ligand>
        <name>NAD(+)</name>
        <dbReference type="ChEBI" id="CHEBI:57540"/>
    </ligand>
</feature>
<dbReference type="SUPFAM" id="SSF51735">
    <property type="entry name" value="NAD(P)-binding Rossmann-fold domains"/>
    <property type="match status" value="1"/>
</dbReference>
<feature type="binding site" evidence="6">
    <location>
        <position position="318"/>
    </location>
    <ligand>
        <name>NAD(+)</name>
        <dbReference type="ChEBI" id="CHEBI:57540"/>
    </ligand>
</feature>
<dbReference type="Pfam" id="PF02800">
    <property type="entry name" value="Gp_dh_C"/>
    <property type="match status" value="1"/>
</dbReference>
<dbReference type="PROSITE" id="PS00071">
    <property type="entry name" value="GAPDH"/>
    <property type="match status" value="1"/>
</dbReference>
<name>A0A109W523_9BACT</name>
<evidence type="ECO:0000313" key="12">
    <source>
        <dbReference type="Proteomes" id="UP000069241"/>
    </source>
</evidence>
<feature type="binding site" evidence="5">
    <location>
        <position position="236"/>
    </location>
    <ligand>
        <name>D-glyceraldehyde 3-phosphate</name>
        <dbReference type="ChEBI" id="CHEBI:59776"/>
    </ligand>
</feature>
<evidence type="ECO:0000256" key="6">
    <source>
        <dbReference type="PIRSR" id="PIRSR000149-3"/>
    </source>
</evidence>
<comment type="subunit">
    <text evidence="2">Homotetramer.</text>
</comment>
<dbReference type="RefSeq" id="WP_062254426.1">
    <property type="nucleotide sequence ID" value="NZ_CP014229.1"/>
</dbReference>
<feature type="binding site" evidence="6">
    <location>
        <begin position="13"/>
        <end position="14"/>
    </location>
    <ligand>
        <name>NAD(+)</name>
        <dbReference type="ChEBI" id="CHEBI:57540"/>
    </ligand>
</feature>
<organism evidence="11 12">
    <name type="scientific">Desulfovibrio fairfieldensis</name>
    <dbReference type="NCBI Taxonomy" id="44742"/>
    <lineage>
        <taxon>Bacteria</taxon>
        <taxon>Pseudomonadati</taxon>
        <taxon>Thermodesulfobacteriota</taxon>
        <taxon>Desulfovibrionia</taxon>
        <taxon>Desulfovibrionales</taxon>
        <taxon>Desulfovibrionaceae</taxon>
        <taxon>Desulfovibrio</taxon>
    </lineage>
</organism>
<dbReference type="InterPro" id="IPR036291">
    <property type="entry name" value="NAD(P)-bd_dom_sf"/>
</dbReference>
<dbReference type="InterPro" id="IPR020828">
    <property type="entry name" value="GlycerAld_3-P_DH_NAD(P)-bd"/>
</dbReference>
<keyword evidence="3 9" id="KW-0560">Oxidoreductase</keyword>
<proteinExistence type="inferred from homology"/>
<dbReference type="GO" id="GO:0016620">
    <property type="term" value="F:oxidoreductase activity, acting on the aldehyde or oxo group of donors, NAD or NADP as acceptor"/>
    <property type="evidence" value="ECO:0007669"/>
    <property type="project" value="InterPro"/>
</dbReference>
<dbReference type="Gene3D" id="3.40.50.720">
    <property type="entry name" value="NAD(P)-binding Rossmann-like Domain"/>
    <property type="match status" value="1"/>
</dbReference>
<comment type="similarity">
    <text evidence="1 8">Belongs to the glyceraldehyde-3-phosphate dehydrogenase family.</text>
</comment>
<evidence type="ECO:0000256" key="8">
    <source>
        <dbReference type="RuleBase" id="RU000397"/>
    </source>
</evidence>
<dbReference type="InterPro" id="IPR020830">
    <property type="entry name" value="GlycerAld_3-P_DH_AS"/>
</dbReference>
<reference evidence="12" key="1">
    <citation type="submission" date="2016-02" db="EMBL/GenBank/DDBJ databases">
        <authorList>
            <person name="Holder M.E."/>
            <person name="Ajami N.J."/>
            <person name="Petrosino J.F."/>
        </authorList>
    </citation>
    <scope>NUCLEOTIDE SEQUENCE [LARGE SCALE GENOMIC DNA]</scope>
    <source>
        <strain evidence="12">CCUG 45958</strain>
    </source>
</reference>
<evidence type="ECO:0000256" key="4">
    <source>
        <dbReference type="PIRSR" id="PIRSR000149-1"/>
    </source>
</evidence>
<feature type="binding site" evidence="5">
    <location>
        <begin position="213"/>
        <end position="214"/>
    </location>
    <ligand>
        <name>D-glyceraldehyde 3-phosphate</name>
        <dbReference type="ChEBI" id="CHEBI:59776"/>
    </ligand>
</feature>
<evidence type="ECO:0000313" key="11">
    <source>
        <dbReference type="EMBL" id="AMD91321.1"/>
    </source>
</evidence>
<evidence type="ECO:0000256" key="9">
    <source>
        <dbReference type="RuleBase" id="RU361160"/>
    </source>
</evidence>
<dbReference type="FunFam" id="3.40.50.720:FF:000001">
    <property type="entry name" value="Glyceraldehyde-3-phosphate dehydrogenase"/>
    <property type="match status" value="1"/>
</dbReference>
<dbReference type="InterPro" id="IPR006424">
    <property type="entry name" value="Glyceraldehyde-3-P_DH_1"/>
</dbReference>
<evidence type="ECO:0000256" key="2">
    <source>
        <dbReference type="ARBA" id="ARBA00011881"/>
    </source>
</evidence>
<dbReference type="InterPro" id="IPR020831">
    <property type="entry name" value="GlycerAld/Erythrose_P_DH"/>
</dbReference>
<dbReference type="CDD" id="cd18126">
    <property type="entry name" value="GAPDH_I_C"/>
    <property type="match status" value="1"/>
</dbReference>
<dbReference type="InterPro" id="IPR020829">
    <property type="entry name" value="GlycerAld_3-P_DH_cat"/>
</dbReference>
<dbReference type="KEGG" id="dfi:AXF13_14950"/>
<keyword evidence="12" id="KW-1185">Reference proteome</keyword>
<dbReference type="AlphaFoldDB" id="A0A109W523"/>
<feature type="binding site" evidence="6">
    <location>
        <position position="123"/>
    </location>
    <ligand>
        <name>NAD(+)</name>
        <dbReference type="ChEBI" id="CHEBI:57540"/>
    </ligand>
</feature>
<dbReference type="CDD" id="cd05214">
    <property type="entry name" value="GAPDH_I_N"/>
    <property type="match status" value="1"/>
</dbReference>
<feature type="binding site" evidence="6">
    <location>
        <position position="81"/>
    </location>
    <ligand>
        <name>NAD(+)</name>
        <dbReference type="ChEBI" id="CHEBI:57540"/>
    </ligand>
</feature>
<evidence type="ECO:0000256" key="7">
    <source>
        <dbReference type="PIRSR" id="PIRSR000149-4"/>
    </source>
</evidence>
<dbReference type="FunFam" id="3.30.360.10:FF:000002">
    <property type="entry name" value="Glyceraldehyde-3-phosphate dehydrogenase"/>
    <property type="match status" value="1"/>
</dbReference>
<keyword evidence="6" id="KW-0520">NAD</keyword>
<dbReference type="SMART" id="SM00846">
    <property type="entry name" value="Gp_dh_N"/>
    <property type="match status" value="1"/>
</dbReference>